<feature type="transmembrane region" description="Helical" evidence="1">
    <location>
        <begin position="38"/>
        <end position="71"/>
    </location>
</feature>
<evidence type="ECO:0000256" key="1">
    <source>
        <dbReference type="SAM" id="Phobius"/>
    </source>
</evidence>
<evidence type="ECO:0000313" key="3">
    <source>
        <dbReference type="Proteomes" id="UP000037755"/>
    </source>
</evidence>
<evidence type="ECO:0000313" key="2">
    <source>
        <dbReference type="EMBL" id="KOS06196.1"/>
    </source>
</evidence>
<feature type="transmembrane region" description="Helical" evidence="1">
    <location>
        <begin position="78"/>
        <end position="98"/>
    </location>
</feature>
<organism evidence="2 3">
    <name type="scientific">Flavobacterium akiainvivens</name>
    <dbReference type="NCBI Taxonomy" id="1202724"/>
    <lineage>
        <taxon>Bacteria</taxon>
        <taxon>Pseudomonadati</taxon>
        <taxon>Bacteroidota</taxon>
        <taxon>Flavobacteriia</taxon>
        <taxon>Flavobacteriales</taxon>
        <taxon>Flavobacteriaceae</taxon>
        <taxon>Flavobacterium</taxon>
    </lineage>
</organism>
<name>A0A0M9VI21_9FLAO</name>
<dbReference type="PATRIC" id="fig|1202724.3.peg.1922"/>
<keyword evidence="1" id="KW-0472">Membrane</keyword>
<protein>
    <submittedName>
        <fullName evidence="2">Uncharacterized protein</fullName>
    </submittedName>
</protein>
<comment type="caution">
    <text evidence="2">The sequence shown here is derived from an EMBL/GenBank/DDBJ whole genome shotgun (WGS) entry which is preliminary data.</text>
</comment>
<keyword evidence="3" id="KW-1185">Reference proteome</keyword>
<proteinExistence type="predicted"/>
<gene>
    <name evidence="2" type="ORF">AM493_09255</name>
</gene>
<dbReference type="Proteomes" id="UP000037755">
    <property type="component" value="Unassembled WGS sequence"/>
</dbReference>
<accession>A0A0M9VI21</accession>
<dbReference type="EMBL" id="LIYD01000005">
    <property type="protein sequence ID" value="KOS06196.1"/>
    <property type="molecule type" value="Genomic_DNA"/>
</dbReference>
<keyword evidence="1" id="KW-1133">Transmembrane helix</keyword>
<feature type="transmembrane region" description="Helical" evidence="1">
    <location>
        <begin position="12"/>
        <end position="32"/>
    </location>
</feature>
<reference evidence="2 3" key="1">
    <citation type="submission" date="2015-08" db="EMBL/GenBank/DDBJ databases">
        <title>Whole genome sequence of Flavobacterium akiainvivens IK-1T, from decaying Wikstroemia oahuensis, an endemic Hawaiian shrub.</title>
        <authorList>
            <person name="Wan X."/>
            <person name="Hou S."/>
            <person name="Saito J."/>
            <person name="Donachie S."/>
        </authorList>
    </citation>
    <scope>NUCLEOTIDE SEQUENCE [LARGE SCALE GENOMIC DNA]</scope>
    <source>
        <strain evidence="2 3">IK-1</strain>
    </source>
</reference>
<sequence>MNREVTFFGYRFSLLQYLGICLVWTFFIAFIWPMIIGSYWFVSVFACAGAVLLTAVVTGKLILGLLALFLVNKKAVVVYQYVMLLLSTLLVTWVMGLFVDMADFKFIDHLMVNAVTVYLYYRLVLETELD</sequence>
<keyword evidence="1" id="KW-0812">Transmembrane</keyword>
<dbReference type="AlphaFoldDB" id="A0A0M9VI21"/>